<evidence type="ECO:0000256" key="1">
    <source>
        <dbReference type="ARBA" id="ARBA00023125"/>
    </source>
</evidence>
<evidence type="ECO:0000256" key="2">
    <source>
        <dbReference type="PROSITE-ProRule" id="PRU00335"/>
    </source>
</evidence>
<dbReference type="SUPFAM" id="SSF46689">
    <property type="entry name" value="Homeodomain-like"/>
    <property type="match status" value="1"/>
</dbReference>
<dbReference type="InterPro" id="IPR050109">
    <property type="entry name" value="HTH-type_TetR-like_transc_reg"/>
</dbReference>
<dbReference type="InterPro" id="IPR036271">
    <property type="entry name" value="Tet_transcr_reg_TetR-rel_C_sf"/>
</dbReference>
<dbReference type="Pfam" id="PF21313">
    <property type="entry name" value="EthR_C"/>
    <property type="match status" value="1"/>
</dbReference>
<evidence type="ECO:0000259" key="3">
    <source>
        <dbReference type="PROSITE" id="PS50977"/>
    </source>
</evidence>
<dbReference type="AlphaFoldDB" id="A0A6J4TE31"/>
<dbReference type="InterPro" id="IPR001647">
    <property type="entry name" value="HTH_TetR"/>
</dbReference>
<name>A0A6J4TE31_9ACTN</name>
<dbReference type="PANTHER" id="PTHR30055:SF184">
    <property type="entry name" value="HTH-TYPE TRANSCRIPTIONAL REGULATOR ETHR"/>
    <property type="match status" value="1"/>
</dbReference>
<sequence>MASVPRQSEKRVAIESAVLRATEDLLTEGASFAELNIERIAKRAGISRTAFYFYFRDKRELLGRLTGDVNEQLMEAADRWWSDGGDIRAALDQIALLYREHAALFRATVEVSTYDEEVATFWRGLVGRFVDATRERISVEQAAGRALPGDPYATAFALVWMTERSMYQQYVQGEPNEADALVDALAAIFTRSVYGTA</sequence>
<dbReference type="PROSITE" id="PS50977">
    <property type="entry name" value="HTH_TETR_2"/>
    <property type="match status" value="1"/>
</dbReference>
<dbReference type="Pfam" id="PF00440">
    <property type="entry name" value="TetR_N"/>
    <property type="match status" value="1"/>
</dbReference>
<dbReference type="InterPro" id="IPR049397">
    <property type="entry name" value="EthR_C"/>
</dbReference>
<feature type="DNA-binding region" description="H-T-H motif" evidence="2">
    <location>
        <begin position="36"/>
        <end position="55"/>
    </location>
</feature>
<keyword evidence="1 2" id="KW-0238">DNA-binding</keyword>
<dbReference type="PANTHER" id="PTHR30055">
    <property type="entry name" value="HTH-TYPE TRANSCRIPTIONAL REGULATOR RUTR"/>
    <property type="match status" value="1"/>
</dbReference>
<dbReference type="SUPFAM" id="SSF48498">
    <property type="entry name" value="Tetracyclin repressor-like, C-terminal domain"/>
    <property type="match status" value="1"/>
</dbReference>
<dbReference type="GO" id="GO:0003700">
    <property type="term" value="F:DNA-binding transcription factor activity"/>
    <property type="evidence" value="ECO:0007669"/>
    <property type="project" value="TreeGrafter"/>
</dbReference>
<accession>A0A6J4TE31</accession>
<evidence type="ECO:0000313" key="4">
    <source>
        <dbReference type="EMBL" id="CAA9521339.1"/>
    </source>
</evidence>
<feature type="domain" description="HTH tetR-type" evidence="3">
    <location>
        <begin position="12"/>
        <end position="73"/>
    </location>
</feature>
<dbReference type="Gene3D" id="1.10.357.10">
    <property type="entry name" value="Tetracycline Repressor, domain 2"/>
    <property type="match status" value="1"/>
</dbReference>
<dbReference type="InterPro" id="IPR009057">
    <property type="entry name" value="Homeodomain-like_sf"/>
</dbReference>
<proteinExistence type="predicted"/>
<dbReference type="EMBL" id="CADCVT010000321">
    <property type="protein sequence ID" value="CAA9521339.1"/>
    <property type="molecule type" value="Genomic_DNA"/>
</dbReference>
<dbReference type="GO" id="GO:0000976">
    <property type="term" value="F:transcription cis-regulatory region binding"/>
    <property type="evidence" value="ECO:0007669"/>
    <property type="project" value="TreeGrafter"/>
</dbReference>
<gene>
    <name evidence="4" type="ORF">AVDCRST_MAG85-2912</name>
</gene>
<reference evidence="4" key="1">
    <citation type="submission" date="2020-02" db="EMBL/GenBank/DDBJ databases">
        <authorList>
            <person name="Meier V. D."/>
        </authorList>
    </citation>
    <scope>NUCLEOTIDE SEQUENCE</scope>
    <source>
        <strain evidence="4">AVDCRST_MAG85</strain>
    </source>
</reference>
<dbReference type="Gene3D" id="1.10.10.60">
    <property type="entry name" value="Homeodomain-like"/>
    <property type="match status" value="1"/>
</dbReference>
<protein>
    <recommendedName>
        <fullName evidence="3">HTH tetR-type domain-containing protein</fullName>
    </recommendedName>
</protein>
<organism evidence="4">
    <name type="scientific">uncultured Solirubrobacteraceae bacterium</name>
    <dbReference type="NCBI Taxonomy" id="1162706"/>
    <lineage>
        <taxon>Bacteria</taxon>
        <taxon>Bacillati</taxon>
        <taxon>Actinomycetota</taxon>
        <taxon>Thermoleophilia</taxon>
        <taxon>Solirubrobacterales</taxon>
        <taxon>Solirubrobacteraceae</taxon>
        <taxon>environmental samples</taxon>
    </lineage>
</organism>